<evidence type="ECO:0000256" key="2">
    <source>
        <dbReference type="ARBA" id="ARBA00023125"/>
    </source>
</evidence>
<organism evidence="5 6">
    <name type="scientific">Desulforamulus aquiferis</name>
    <dbReference type="NCBI Taxonomy" id="1397668"/>
    <lineage>
        <taxon>Bacteria</taxon>
        <taxon>Bacillati</taxon>
        <taxon>Bacillota</taxon>
        <taxon>Clostridia</taxon>
        <taxon>Eubacteriales</taxon>
        <taxon>Peptococcaceae</taxon>
        <taxon>Desulforamulus</taxon>
    </lineage>
</organism>
<feature type="domain" description="HTH arsR-type" evidence="4">
    <location>
        <begin position="24"/>
        <end position="119"/>
    </location>
</feature>
<protein>
    <submittedName>
        <fullName evidence="5">Metalloregulator ArsR/SmtB family transcription factor</fullName>
    </submittedName>
</protein>
<keyword evidence="2" id="KW-0238">DNA-binding</keyword>
<gene>
    <name evidence="5" type="ORF">P6N53_03605</name>
</gene>
<dbReference type="Gene3D" id="1.10.10.10">
    <property type="entry name" value="Winged helix-like DNA-binding domain superfamily/Winged helix DNA-binding domain"/>
    <property type="match status" value="1"/>
</dbReference>
<dbReference type="InterPro" id="IPR036390">
    <property type="entry name" value="WH_DNA-bd_sf"/>
</dbReference>
<dbReference type="SMART" id="SM00418">
    <property type="entry name" value="HTH_ARSR"/>
    <property type="match status" value="1"/>
</dbReference>
<evidence type="ECO:0000256" key="1">
    <source>
        <dbReference type="ARBA" id="ARBA00023015"/>
    </source>
</evidence>
<dbReference type="InterPro" id="IPR011991">
    <property type="entry name" value="ArsR-like_HTH"/>
</dbReference>
<reference evidence="5" key="2">
    <citation type="submission" date="2023-03" db="EMBL/GenBank/DDBJ databases">
        <authorList>
            <person name="Zhang Z."/>
        </authorList>
    </citation>
    <scope>NUCLEOTIDE SEQUENCE</scope>
    <source>
        <strain evidence="5">DSA</strain>
    </source>
</reference>
<dbReference type="GO" id="GO:0003677">
    <property type="term" value="F:DNA binding"/>
    <property type="evidence" value="ECO:0007669"/>
    <property type="project" value="UniProtKB-KW"/>
</dbReference>
<evidence type="ECO:0000259" key="4">
    <source>
        <dbReference type="PROSITE" id="PS50987"/>
    </source>
</evidence>
<dbReference type="InterPro" id="IPR051011">
    <property type="entry name" value="Metal_resp_trans_reg"/>
</dbReference>
<dbReference type="Pfam" id="PF01022">
    <property type="entry name" value="HTH_5"/>
    <property type="match status" value="1"/>
</dbReference>
<dbReference type="CDD" id="cd00090">
    <property type="entry name" value="HTH_ARSR"/>
    <property type="match status" value="1"/>
</dbReference>
<reference evidence="5" key="1">
    <citation type="journal article" date="2023" name="J. Hazard. Mater.">
        <title>Anaerobic biodegradation of pyrene and benzo[a]pyrene by a new sulfate-reducing Desulforamulus aquiferis strain DSA.</title>
        <authorList>
            <person name="Zhang Z."/>
            <person name="Sun J."/>
            <person name="Gong X."/>
            <person name="Wang C."/>
            <person name="Wang H."/>
        </authorList>
    </citation>
    <scope>NUCLEOTIDE SEQUENCE</scope>
    <source>
        <strain evidence="5">DSA</strain>
    </source>
</reference>
<dbReference type="GO" id="GO:0003700">
    <property type="term" value="F:DNA-binding transcription factor activity"/>
    <property type="evidence" value="ECO:0007669"/>
    <property type="project" value="InterPro"/>
</dbReference>
<dbReference type="AlphaFoldDB" id="A0AAW7ZA54"/>
<evidence type="ECO:0000256" key="3">
    <source>
        <dbReference type="ARBA" id="ARBA00023163"/>
    </source>
</evidence>
<sequence length="123" mass="14259">MDKHFCDIHCTDEADLLKIKKNSLDEEVITKLSAFFKALSDPTRLRIIYALSQTEELCVYHICCILEMSPSSISHQLRVLRQMDLVKTRKEAQSVYYSLKDKHVLQTFNQGLEHVLEQFGGQI</sequence>
<name>A0AAW7ZA54_9FIRM</name>
<accession>A0AAW7ZA54</accession>
<evidence type="ECO:0000313" key="6">
    <source>
        <dbReference type="Proteomes" id="UP001172911"/>
    </source>
</evidence>
<dbReference type="PROSITE" id="PS50987">
    <property type="entry name" value="HTH_ARSR_2"/>
    <property type="match status" value="1"/>
</dbReference>
<keyword evidence="1" id="KW-0805">Transcription regulation</keyword>
<dbReference type="PANTHER" id="PTHR43132">
    <property type="entry name" value="ARSENICAL RESISTANCE OPERON REPRESSOR ARSR-RELATED"/>
    <property type="match status" value="1"/>
</dbReference>
<dbReference type="Proteomes" id="UP001172911">
    <property type="component" value="Unassembled WGS sequence"/>
</dbReference>
<dbReference type="PRINTS" id="PR00778">
    <property type="entry name" value="HTHARSR"/>
</dbReference>
<proteinExistence type="predicted"/>
<keyword evidence="6" id="KW-1185">Reference proteome</keyword>
<dbReference type="EMBL" id="JARPTC010000004">
    <property type="protein sequence ID" value="MDO7786303.1"/>
    <property type="molecule type" value="Genomic_DNA"/>
</dbReference>
<evidence type="ECO:0000313" key="5">
    <source>
        <dbReference type="EMBL" id="MDO7786303.1"/>
    </source>
</evidence>
<dbReference type="InterPro" id="IPR036388">
    <property type="entry name" value="WH-like_DNA-bd_sf"/>
</dbReference>
<dbReference type="InterPro" id="IPR001845">
    <property type="entry name" value="HTH_ArsR_DNA-bd_dom"/>
</dbReference>
<dbReference type="SUPFAM" id="SSF46785">
    <property type="entry name" value="Winged helix' DNA-binding domain"/>
    <property type="match status" value="1"/>
</dbReference>
<comment type="caution">
    <text evidence="5">The sequence shown here is derived from an EMBL/GenBank/DDBJ whole genome shotgun (WGS) entry which is preliminary data.</text>
</comment>
<dbReference type="RefSeq" id="WP_304541249.1">
    <property type="nucleotide sequence ID" value="NZ_JARPTC010000004.1"/>
</dbReference>
<dbReference type="PANTHER" id="PTHR43132:SF6">
    <property type="entry name" value="HTH-TYPE TRANSCRIPTIONAL REPRESSOR CZRA"/>
    <property type="match status" value="1"/>
</dbReference>
<dbReference type="NCBIfam" id="NF033788">
    <property type="entry name" value="HTH_metalloreg"/>
    <property type="match status" value="1"/>
</dbReference>
<keyword evidence="3" id="KW-0804">Transcription</keyword>